<dbReference type="InterPro" id="IPR010998">
    <property type="entry name" value="Integrase_recombinase_N"/>
</dbReference>
<dbReference type="CDD" id="cd01189">
    <property type="entry name" value="INT_ICEBs1_C_like"/>
    <property type="match status" value="1"/>
</dbReference>
<dbReference type="Gene3D" id="1.10.443.10">
    <property type="entry name" value="Intergrase catalytic core"/>
    <property type="match status" value="1"/>
</dbReference>
<gene>
    <name evidence="5" type="ORF">CFP75_31430</name>
</gene>
<dbReference type="PANTHER" id="PTHR30349">
    <property type="entry name" value="PHAGE INTEGRASE-RELATED"/>
    <property type="match status" value="1"/>
</dbReference>
<dbReference type="AlphaFoldDB" id="A0A229RGC9"/>
<keyword evidence="6" id="KW-1185">Reference proteome</keyword>
<dbReference type="Pfam" id="PF00589">
    <property type="entry name" value="Phage_integrase"/>
    <property type="match status" value="1"/>
</dbReference>
<feature type="domain" description="Tyr recombinase" evidence="4">
    <location>
        <begin position="122"/>
        <end position="331"/>
    </location>
</feature>
<keyword evidence="3" id="KW-0233">DNA recombination</keyword>
<dbReference type="PANTHER" id="PTHR30349:SF64">
    <property type="entry name" value="PROPHAGE INTEGRASE INTD-RELATED"/>
    <property type="match status" value="1"/>
</dbReference>
<keyword evidence="2" id="KW-0238">DNA-binding</keyword>
<evidence type="ECO:0000259" key="4">
    <source>
        <dbReference type="PROSITE" id="PS51898"/>
    </source>
</evidence>
<dbReference type="Gene3D" id="1.10.150.130">
    <property type="match status" value="1"/>
</dbReference>
<accession>A0A229RGC9</accession>
<organism evidence="5 6">
    <name type="scientific">Amycolatopsis alba DSM 44262</name>
    <dbReference type="NCBI Taxonomy" id="1125972"/>
    <lineage>
        <taxon>Bacteria</taxon>
        <taxon>Bacillati</taxon>
        <taxon>Actinomycetota</taxon>
        <taxon>Actinomycetes</taxon>
        <taxon>Pseudonocardiales</taxon>
        <taxon>Pseudonocardiaceae</taxon>
        <taxon>Amycolatopsis</taxon>
    </lineage>
</organism>
<dbReference type="GO" id="GO:0003677">
    <property type="term" value="F:DNA binding"/>
    <property type="evidence" value="ECO:0007669"/>
    <property type="project" value="UniProtKB-KW"/>
</dbReference>
<evidence type="ECO:0000256" key="3">
    <source>
        <dbReference type="ARBA" id="ARBA00023172"/>
    </source>
</evidence>
<evidence type="ECO:0000256" key="2">
    <source>
        <dbReference type="ARBA" id="ARBA00023125"/>
    </source>
</evidence>
<proteinExistence type="inferred from homology"/>
<dbReference type="InterPro" id="IPR011010">
    <property type="entry name" value="DNA_brk_join_enz"/>
</dbReference>
<dbReference type="Proteomes" id="UP000215563">
    <property type="component" value="Unassembled WGS sequence"/>
</dbReference>
<dbReference type="InterPro" id="IPR050090">
    <property type="entry name" value="Tyrosine_recombinase_XerCD"/>
</dbReference>
<comment type="similarity">
    <text evidence="1">Belongs to the 'phage' integrase family.</text>
</comment>
<evidence type="ECO:0000313" key="6">
    <source>
        <dbReference type="Proteomes" id="UP000215563"/>
    </source>
</evidence>
<name>A0A229RGC9_AMYAL</name>
<dbReference type="SUPFAM" id="SSF56349">
    <property type="entry name" value="DNA breaking-rejoining enzymes"/>
    <property type="match status" value="1"/>
</dbReference>
<reference evidence="5 6" key="1">
    <citation type="submission" date="2017-07" db="EMBL/GenBank/DDBJ databases">
        <title>Amycolatopsis alba DSM 44262 Genome sequencing and assembly.</title>
        <authorList>
            <person name="Kaur N."/>
            <person name="Mayilraj S."/>
        </authorList>
    </citation>
    <scope>NUCLEOTIDE SEQUENCE [LARGE SCALE GENOMIC DNA]</scope>
    <source>
        <strain evidence="5 6">DSM 44262</strain>
    </source>
</reference>
<evidence type="ECO:0000313" key="5">
    <source>
        <dbReference type="EMBL" id="OXM45454.1"/>
    </source>
</evidence>
<dbReference type="GO" id="GO:0006310">
    <property type="term" value="P:DNA recombination"/>
    <property type="evidence" value="ECO:0007669"/>
    <property type="project" value="UniProtKB-KW"/>
</dbReference>
<dbReference type="InterPro" id="IPR002104">
    <property type="entry name" value="Integrase_catalytic"/>
</dbReference>
<evidence type="ECO:0000256" key="1">
    <source>
        <dbReference type="ARBA" id="ARBA00008857"/>
    </source>
</evidence>
<dbReference type="PROSITE" id="PS51898">
    <property type="entry name" value="TYR_RECOMBINASE"/>
    <property type="match status" value="1"/>
</dbReference>
<protein>
    <submittedName>
        <fullName evidence="5">Site-specific integrase</fullName>
    </submittedName>
</protein>
<sequence length="374" mass="42770">MENDLYAGIYISPRAGDVSFADLSVTYRQGRSQDESSKVNLANIFDNQILPFLGKKRIRNIDVAVVRQWKLWLAEHSHISVNYQADAWMTASATLDVAVEARLIGTNPFRSRLLCPPRRVFHRVTPWPATKIRTIKQALPDRYKIAVPLGAGLGLRPGEVFAFSPENIDRTKLTYNCDRQIVYRNGILAFKLPKGHKSRTIPMTKAILRMIDDYTAAYPPCAVTLPWAEQDRIRTQTVNLLVTDTRRRPWRGSTWGQRVWRPAFDQADISYQRQQDGMQALRHFYASHLLAQGVTIKEIAAYLGHSSEAFTLKIYVHLTLTSYDRARLAIDTMFPPTPARRRMAGNQGRRIKMAGLNRRPRHLAHAPALDQNRR</sequence>
<dbReference type="InterPro" id="IPR013762">
    <property type="entry name" value="Integrase-like_cat_sf"/>
</dbReference>
<dbReference type="EMBL" id="NMQU01000104">
    <property type="protein sequence ID" value="OXM45454.1"/>
    <property type="molecule type" value="Genomic_DNA"/>
</dbReference>
<comment type="caution">
    <text evidence="5">The sequence shown here is derived from an EMBL/GenBank/DDBJ whole genome shotgun (WGS) entry which is preliminary data.</text>
</comment>
<dbReference type="GO" id="GO:0015074">
    <property type="term" value="P:DNA integration"/>
    <property type="evidence" value="ECO:0007669"/>
    <property type="project" value="UniProtKB-KW"/>
</dbReference>